<dbReference type="Proteomes" id="UP000187455">
    <property type="component" value="Unassembled WGS sequence"/>
</dbReference>
<organism evidence="1 2">
    <name type="scientific">Smittium mucronatum</name>
    <dbReference type="NCBI Taxonomy" id="133383"/>
    <lineage>
        <taxon>Eukaryota</taxon>
        <taxon>Fungi</taxon>
        <taxon>Fungi incertae sedis</taxon>
        <taxon>Zoopagomycota</taxon>
        <taxon>Kickxellomycotina</taxon>
        <taxon>Harpellomycetes</taxon>
        <taxon>Harpellales</taxon>
        <taxon>Legeriomycetaceae</taxon>
        <taxon>Smittium</taxon>
    </lineage>
</organism>
<sequence>MEIHKPKKDAKSRNVRRVEGGREVGLGAMLKRGESGQTKTRHKRIRSMVIVLAWRKNGDGRLNKTTN</sequence>
<dbReference type="EMBL" id="LSSL01000539">
    <property type="protein sequence ID" value="OLY84323.1"/>
    <property type="molecule type" value="Genomic_DNA"/>
</dbReference>
<dbReference type="AlphaFoldDB" id="A0A1R0H5C7"/>
<reference evidence="1 2" key="1">
    <citation type="journal article" date="2016" name="Mol. Biol. Evol.">
        <title>Genome-Wide Survey of Gut Fungi (Harpellales) Reveals the First Horizontally Transferred Ubiquitin Gene from a Mosquito Host.</title>
        <authorList>
            <person name="Wang Y."/>
            <person name="White M.M."/>
            <person name="Kvist S."/>
            <person name="Moncalvo J.M."/>
        </authorList>
    </citation>
    <scope>NUCLEOTIDE SEQUENCE [LARGE SCALE GENOMIC DNA]</scope>
    <source>
        <strain evidence="1 2">ALG-7-W6</strain>
    </source>
</reference>
<name>A0A1R0H5C7_9FUNG</name>
<accession>A0A1R0H5C7</accession>
<gene>
    <name evidence="1" type="ORF">AYI68_g1519</name>
</gene>
<comment type="caution">
    <text evidence="1">The sequence shown here is derived from an EMBL/GenBank/DDBJ whole genome shotgun (WGS) entry which is preliminary data.</text>
</comment>
<proteinExistence type="predicted"/>
<evidence type="ECO:0000313" key="2">
    <source>
        <dbReference type="Proteomes" id="UP000187455"/>
    </source>
</evidence>
<protein>
    <submittedName>
        <fullName evidence="1">Uncharacterized protein</fullName>
    </submittedName>
</protein>
<evidence type="ECO:0000313" key="1">
    <source>
        <dbReference type="EMBL" id="OLY84323.1"/>
    </source>
</evidence>
<keyword evidence="2" id="KW-1185">Reference proteome</keyword>